<evidence type="ECO:0000256" key="1">
    <source>
        <dbReference type="ARBA" id="ARBA00023125"/>
    </source>
</evidence>
<proteinExistence type="predicted"/>
<dbReference type="Gene3D" id="1.10.1660.10">
    <property type="match status" value="1"/>
</dbReference>
<keyword evidence="4" id="KW-1185">Reference proteome</keyword>
<keyword evidence="1" id="KW-0238">DNA-binding</keyword>
<evidence type="ECO:0000259" key="2">
    <source>
        <dbReference type="PROSITE" id="PS50937"/>
    </source>
</evidence>
<sequence length="217" mass="23355">MKISELSERSGVPVATVKFYIREGMLPRGETVSATRAEYDEGHLARLRVIAALTGVRGLPLARVRDILALIDAPTGDPVEILGRAVGALPPYVDELRGDHPLARAAIAELGLTYDADFTAVAQLEEALRALEAAGLDASPAALRRYGDAMLQVASAELALLPGMRLDEAVTYAVLGTALYEPVMLALRRLAHHHLLVARPPASTDPEEKRRNLSQKP</sequence>
<dbReference type="SMART" id="SM00422">
    <property type="entry name" value="HTH_MERR"/>
    <property type="match status" value="1"/>
</dbReference>
<gene>
    <name evidence="3" type="ORF">IF188_08680</name>
</gene>
<dbReference type="PANTHER" id="PTHR30204">
    <property type="entry name" value="REDOX-CYCLING DRUG-SENSING TRANSCRIPTIONAL ACTIVATOR SOXR"/>
    <property type="match status" value="1"/>
</dbReference>
<dbReference type="SUPFAM" id="SSF46955">
    <property type="entry name" value="Putative DNA-binding domain"/>
    <property type="match status" value="1"/>
</dbReference>
<dbReference type="InterPro" id="IPR047057">
    <property type="entry name" value="MerR_fam"/>
</dbReference>
<dbReference type="Proteomes" id="UP000598426">
    <property type="component" value="Unassembled WGS sequence"/>
</dbReference>
<evidence type="ECO:0000313" key="3">
    <source>
        <dbReference type="EMBL" id="MBD3941765.1"/>
    </source>
</evidence>
<organism evidence="3 4">
    <name type="scientific">Microbacterium helvum</name>
    <dbReference type="NCBI Taxonomy" id="2773713"/>
    <lineage>
        <taxon>Bacteria</taxon>
        <taxon>Bacillati</taxon>
        <taxon>Actinomycetota</taxon>
        <taxon>Actinomycetes</taxon>
        <taxon>Micrococcales</taxon>
        <taxon>Microbacteriaceae</taxon>
        <taxon>Microbacterium</taxon>
    </lineage>
</organism>
<feature type="domain" description="HTH merR-type" evidence="2">
    <location>
        <begin position="1"/>
        <end position="70"/>
    </location>
</feature>
<evidence type="ECO:0000313" key="4">
    <source>
        <dbReference type="Proteomes" id="UP000598426"/>
    </source>
</evidence>
<dbReference type="PROSITE" id="PS50937">
    <property type="entry name" value="HTH_MERR_2"/>
    <property type="match status" value="1"/>
</dbReference>
<dbReference type="Pfam" id="PF13411">
    <property type="entry name" value="MerR_1"/>
    <property type="match status" value="1"/>
</dbReference>
<dbReference type="EMBL" id="JACXZS010000005">
    <property type="protein sequence ID" value="MBD3941765.1"/>
    <property type="molecule type" value="Genomic_DNA"/>
</dbReference>
<name>A0ABR8NM71_9MICO</name>
<accession>A0ABR8NM71</accession>
<comment type="caution">
    <text evidence="3">The sequence shown here is derived from an EMBL/GenBank/DDBJ whole genome shotgun (WGS) entry which is preliminary data.</text>
</comment>
<reference evidence="3 4" key="1">
    <citation type="submission" date="2020-09" db="EMBL/GenBank/DDBJ databases">
        <title>Isolation and identification of active actinomycetes.</title>
        <authorList>
            <person name="Li X."/>
        </authorList>
    </citation>
    <scope>NUCLEOTIDE SEQUENCE [LARGE SCALE GENOMIC DNA]</scope>
    <source>
        <strain evidence="3 4">NEAU-LLC</strain>
    </source>
</reference>
<dbReference type="InterPro" id="IPR009061">
    <property type="entry name" value="DNA-bd_dom_put_sf"/>
</dbReference>
<dbReference type="PANTHER" id="PTHR30204:SF98">
    <property type="entry name" value="HTH-TYPE TRANSCRIPTIONAL REGULATOR ADHR"/>
    <property type="match status" value="1"/>
</dbReference>
<protein>
    <submittedName>
        <fullName evidence="3">MerR family transcriptional regulator</fullName>
    </submittedName>
</protein>
<dbReference type="InterPro" id="IPR000551">
    <property type="entry name" value="MerR-type_HTH_dom"/>
</dbReference>
<dbReference type="RefSeq" id="WP_191171398.1">
    <property type="nucleotide sequence ID" value="NZ_JACXZS010000005.1"/>
</dbReference>